<dbReference type="Pfam" id="PF06689">
    <property type="entry name" value="zf-C4_ClpX"/>
    <property type="match status" value="1"/>
</dbReference>
<dbReference type="SUPFAM" id="SSF57716">
    <property type="entry name" value="Glucocorticoid receptor-like (DNA-binding domain)"/>
    <property type="match status" value="1"/>
</dbReference>
<feature type="binding site" evidence="1">
    <location>
        <position position="18"/>
    </location>
    <ligand>
        <name>Zn(2+)</name>
        <dbReference type="ChEBI" id="CHEBI:29105"/>
    </ligand>
</feature>
<protein>
    <submittedName>
        <fullName evidence="2">Uncharacterized protein</fullName>
    </submittedName>
</protein>
<dbReference type="InterPro" id="IPR038366">
    <property type="entry name" value="Znf_CppX_C4_sf"/>
</dbReference>
<keyword evidence="1" id="KW-0479">Metal-binding</keyword>
<keyword evidence="1" id="KW-0143">Chaperone</keyword>
<feature type="binding site" evidence="1">
    <location>
        <position position="40"/>
    </location>
    <ligand>
        <name>Zn(2+)</name>
        <dbReference type="ChEBI" id="CHEBI:29105"/>
    </ligand>
</feature>
<comment type="similarity">
    <text evidence="1">Belongs to the ClpX chaperone family.</text>
</comment>
<dbReference type="KEGG" id="ccot:CCAX7_006200"/>
<dbReference type="GO" id="GO:0051082">
    <property type="term" value="F:unfolded protein binding"/>
    <property type="evidence" value="ECO:0007669"/>
    <property type="project" value="UniProtKB-UniRule"/>
</dbReference>
<evidence type="ECO:0000313" key="2">
    <source>
        <dbReference type="EMBL" id="BDI28569.1"/>
    </source>
</evidence>
<evidence type="ECO:0000313" key="3">
    <source>
        <dbReference type="Proteomes" id="UP000287394"/>
    </source>
</evidence>
<organism evidence="2 3">
    <name type="scientific">Capsulimonas corticalis</name>
    <dbReference type="NCBI Taxonomy" id="2219043"/>
    <lineage>
        <taxon>Bacteria</taxon>
        <taxon>Bacillati</taxon>
        <taxon>Armatimonadota</taxon>
        <taxon>Armatimonadia</taxon>
        <taxon>Capsulimonadales</taxon>
        <taxon>Capsulimonadaceae</taxon>
        <taxon>Capsulimonas</taxon>
    </lineage>
</organism>
<reference evidence="2 3" key="1">
    <citation type="journal article" date="2019" name="Int. J. Syst. Evol. Microbiol.">
        <title>Capsulimonas corticalis gen. nov., sp. nov., an aerobic capsulated bacterium, of a novel bacterial order, Capsulimonadales ord. nov., of the class Armatimonadia of the phylum Armatimonadetes.</title>
        <authorList>
            <person name="Li J."/>
            <person name="Kudo C."/>
            <person name="Tonouchi A."/>
        </authorList>
    </citation>
    <scope>NUCLEOTIDE SEQUENCE [LARGE SCALE GENOMIC DNA]</scope>
    <source>
        <strain evidence="2 3">AX-7</strain>
    </source>
</reference>
<name>A0A402D3K5_9BACT</name>
<dbReference type="GO" id="GO:0046983">
    <property type="term" value="F:protein dimerization activity"/>
    <property type="evidence" value="ECO:0007669"/>
    <property type="project" value="UniProtKB-UniRule"/>
</dbReference>
<feature type="binding site" evidence="1">
    <location>
        <position position="15"/>
    </location>
    <ligand>
        <name>Zn(2+)</name>
        <dbReference type="ChEBI" id="CHEBI:29105"/>
    </ligand>
</feature>
<dbReference type="AlphaFoldDB" id="A0A402D3K5"/>
<dbReference type="PROSITE" id="PS51902">
    <property type="entry name" value="CLPX_ZB"/>
    <property type="match status" value="1"/>
</dbReference>
<dbReference type="EMBL" id="AP025739">
    <property type="protein sequence ID" value="BDI28569.1"/>
    <property type="molecule type" value="Genomic_DNA"/>
</dbReference>
<feature type="binding site" evidence="1">
    <location>
        <position position="37"/>
    </location>
    <ligand>
        <name>Zn(2+)</name>
        <dbReference type="ChEBI" id="CHEBI:29105"/>
    </ligand>
</feature>
<dbReference type="Gene3D" id="6.20.220.10">
    <property type="entry name" value="ClpX chaperone, C4-type zinc finger domain"/>
    <property type="match status" value="1"/>
</dbReference>
<dbReference type="InterPro" id="IPR010603">
    <property type="entry name" value="Znf_CppX_C4"/>
</dbReference>
<dbReference type="InterPro" id="IPR059188">
    <property type="entry name" value="Znf_CLPX-like"/>
</dbReference>
<evidence type="ECO:0000256" key="1">
    <source>
        <dbReference type="PROSITE-ProRule" id="PRU01250"/>
    </source>
</evidence>
<keyword evidence="3" id="KW-1185">Reference proteome</keyword>
<dbReference type="Proteomes" id="UP000287394">
    <property type="component" value="Chromosome"/>
</dbReference>
<keyword evidence="1" id="KW-0862">Zinc</keyword>
<gene>
    <name evidence="2" type="ORF">CCAX7_006200</name>
</gene>
<dbReference type="GO" id="GO:0006457">
    <property type="term" value="P:protein folding"/>
    <property type="evidence" value="ECO:0007669"/>
    <property type="project" value="UniProtKB-UniRule"/>
</dbReference>
<dbReference type="RefSeq" id="WP_165864538.1">
    <property type="nucleotide sequence ID" value="NZ_AP025739.1"/>
</dbReference>
<sequence length="86" mass="9871">MKIQENLEQIMRKRCYLCGRSRDQVEKLILGVHGGVCANCIELAYSILHSSPEEQSEALVAARERAQSERSKTLLQRLFSKPKQRL</sequence>
<dbReference type="GO" id="GO:0008270">
    <property type="term" value="F:zinc ion binding"/>
    <property type="evidence" value="ECO:0007669"/>
    <property type="project" value="UniProtKB-UniRule"/>
</dbReference>
<dbReference type="SMART" id="SM00994">
    <property type="entry name" value="zf-C4_ClpX"/>
    <property type="match status" value="1"/>
</dbReference>
<accession>A0A402D3K5</accession>
<proteinExistence type="inferred from homology"/>